<dbReference type="InterPro" id="IPR005588">
    <property type="entry name" value="MucB_RseB"/>
</dbReference>
<dbReference type="Gene3D" id="3.30.200.100">
    <property type="entry name" value="MucB/RseB, C-terminal domain"/>
    <property type="match status" value="1"/>
</dbReference>
<protein>
    <recommendedName>
        <fullName evidence="9">Sigma E regulatory protein, MucB/RseB</fullName>
    </recommendedName>
</protein>
<dbReference type="GO" id="GO:0030288">
    <property type="term" value="C:outer membrane-bounded periplasmic space"/>
    <property type="evidence" value="ECO:0007669"/>
    <property type="project" value="TreeGrafter"/>
</dbReference>
<comment type="subcellular location">
    <subcellularLocation>
        <location evidence="1">Periplasm</location>
    </subcellularLocation>
</comment>
<dbReference type="PIRSF" id="PIRSF005427">
    <property type="entry name" value="RseB"/>
    <property type="match status" value="1"/>
</dbReference>
<dbReference type="AlphaFoldDB" id="A0A318N1P8"/>
<accession>A0A318N1P8</accession>
<evidence type="ECO:0000259" key="5">
    <source>
        <dbReference type="Pfam" id="PF03888"/>
    </source>
</evidence>
<evidence type="ECO:0000256" key="1">
    <source>
        <dbReference type="ARBA" id="ARBA00004418"/>
    </source>
</evidence>
<dbReference type="GO" id="GO:0045152">
    <property type="term" value="F:antisigma factor binding"/>
    <property type="evidence" value="ECO:0007669"/>
    <property type="project" value="TreeGrafter"/>
</dbReference>
<evidence type="ECO:0000313" key="8">
    <source>
        <dbReference type="Proteomes" id="UP000247838"/>
    </source>
</evidence>
<feature type="domain" description="MucB/RseB C-terminal" evidence="6">
    <location>
        <begin position="264"/>
        <end position="354"/>
    </location>
</feature>
<dbReference type="InterPro" id="IPR038484">
    <property type="entry name" value="MucB/RseB_C_sf"/>
</dbReference>
<comment type="similarity">
    <text evidence="2">Belongs to the RseB family.</text>
</comment>
<organism evidence="7 8">
    <name type="scientific">Frischella perrara</name>
    <dbReference type="NCBI Taxonomy" id="1267021"/>
    <lineage>
        <taxon>Bacteria</taxon>
        <taxon>Pseudomonadati</taxon>
        <taxon>Pseudomonadota</taxon>
        <taxon>Gammaproteobacteria</taxon>
        <taxon>Orbales</taxon>
        <taxon>Orbaceae</taxon>
        <taxon>Frischella</taxon>
    </lineage>
</organism>
<evidence type="ECO:0000256" key="4">
    <source>
        <dbReference type="ARBA" id="ARBA00022764"/>
    </source>
</evidence>
<dbReference type="InterPro" id="IPR033434">
    <property type="entry name" value="MucB/RseB_N"/>
</dbReference>
<evidence type="ECO:0008006" key="9">
    <source>
        <dbReference type="Google" id="ProtNLM"/>
    </source>
</evidence>
<dbReference type="Proteomes" id="UP000247838">
    <property type="component" value="Unassembled WGS sequence"/>
</dbReference>
<dbReference type="Gene3D" id="2.50.20.10">
    <property type="entry name" value="Lipoprotein localisation LolA/LolB/LppX"/>
    <property type="match status" value="1"/>
</dbReference>
<dbReference type="EMBL" id="QGLM01000017">
    <property type="protein sequence ID" value="PXY94884.1"/>
    <property type="molecule type" value="Genomic_DNA"/>
</dbReference>
<keyword evidence="4" id="KW-0574">Periplasm</keyword>
<dbReference type="PANTHER" id="PTHR38782:SF1">
    <property type="entry name" value="SIGMA-E FACTOR REGULATORY PROTEIN RSEB"/>
    <property type="match status" value="1"/>
</dbReference>
<evidence type="ECO:0000256" key="3">
    <source>
        <dbReference type="ARBA" id="ARBA00022729"/>
    </source>
</evidence>
<keyword evidence="3" id="KW-0732">Signal</keyword>
<reference evidence="7 8" key="1">
    <citation type="submission" date="2018-05" db="EMBL/GenBank/DDBJ databases">
        <title>Reference genomes for bee gut microbiota database.</title>
        <authorList>
            <person name="Ellegaard K.M."/>
        </authorList>
    </citation>
    <scope>NUCLEOTIDE SEQUENCE [LARGE SCALE GENOMIC DNA]</scope>
    <source>
        <strain evidence="7 8">ESL0167</strain>
    </source>
</reference>
<feature type="domain" description="MucB/RseB N-terminal" evidence="5">
    <location>
        <begin position="72"/>
        <end position="236"/>
    </location>
</feature>
<dbReference type="GO" id="GO:0032885">
    <property type="term" value="P:regulation of polysaccharide biosynthetic process"/>
    <property type="evidence" value="ECO:0007669"/>
    <property type="project" value="TreeGrafter"/>
</dbReference>
<dbReference type="PANTHER" id="PTHR38782">
    <property type="match status" value="1"/>
</dbReference>
<name>A0A318N1P8_FRIPE</name>
<evidence type="ECO:0000313" key="7">
    <source>
        <dbReference type="EMBL" id="PXY94884.1"/>
    </source>
</evidence>
<dbReference type="Pfam" id="PF17188">
    <property type="entry name" value="MucB_RseB_C"/>
    <property type="match status" value="1"/>
</dbReference>
<proteinExistence type="inferred from homology"/>
<dbReference type="InterPro" id="IPR033436">
    <property type="entry name" value="MucB/RseB_C"/>
</dbReference>
<dbReference type="CDD" id="cd16327">
    <property type="entry name" value="RseB"/>
    <property type="match status" value="1"/>
</dbReference>
<gene>
    <name evidence="7" type="ORF">DKK76_07770</name>
</gene>
<sequence>MKLLVSNKVLIMKPLMALVSFKQAKWCFFLCSLICSISFSSYAQKVVYPLSNDISSDLITSIDSDSDSSDTVDMLNKMREAVQNSDYKLYFVIQNENENPKSYEYTYIGSQSNKKGDLLYLEGSSKEIILHDNIVSHFLTDSASFSIGANHIVEAFPDVIYNNFDSLTPYYDFINLGKARMANRSSQLIRIVPKDKDRYNYVIWIDDQNYLPLRIDLLDLDAKIISQTKVILVDFNFDKQQFANYIADRDYPILFPIDKQVSHNYDWQASWIPKGFKEINAYSIDFHNVNIDTRRFSDGIFSFTINISPRSLSDVTYLSVQGDRTIYSTNYGKQNVIVIGNLPAETIKQIAHNLKLK</sequence>
<evidence type="ECO:0000259" key="6">
    <source>
        <dbReference type="Pfam" id="PF17188"/>
    </source>
</evidence>
<evidence type="ECO:0000256" key="2">
    <source>
        <dbReference type="ARBA" id="ARBA00008150"/>
    </source>
</evidence>
<comment type="caution">
    <text evidence="7">The sequence shown here is derived from an EMBL/GenBank/DDBJ whole genome shotgun (WGS) entry which is preliminary data.</text>
</comment>
<dbReference type="Pfam" id="PF03888">
    <property type="entry name" value="MucB_RseB"/>
    <property type="match status" value="1"/>
</dbReference>